<accession>W4L9J7</accession>
<evidence type="ECO:0000313" key="3">
    <source>
        <dbReference type="Proteomes" id="UP000019141"/>
    </source>
</evidence>
<evidence type="ECO:0000313" key="2">
    <source>
        <dbReference type="EMBL" id="ETW94584.1"/>
    </source>
</evidence>
<dbReference type="PANTHER" id="PTHR11365:SF23">
    <property type="entry name" value="HYPOTHETICAL 5-OXOPROLINASE (EUROFUNG)-RELATED"/>
    <property type="match status" value="1"/>
</dbReference>
<dbReference type="EMBL" id="AZHW01001044">
    <property type="protein sequence ID" value="ETW94584.1"/>
    <property type="molecule type" value="Genomic_DNA"/>
</dbReference>
<protein>
    <recommendedName>
        <fullName evidence="1">Hydantoinase B/oxoprolinase domain-containing protein</fullName>
    </recommendedName>
</protein>
<sequence>MNPQAGNPGIDPITLEVVRNKVEGIANEMQSTLLRSSFSTVVKEGLDASASLFTLEGETLAQALAIPIHLATLIPIMYTFIERFPAEEMHEGDIYIMNDPYLGGTHLPDIALVMPVFHDGRLLAFSAAMTHHQDVGGMSPGSVPPNASEIYQEGIRIPPLKLRDRGVFNETLLDMLKLNVRVAAMFMGDLGAQIAACTVGARRLGELAERYGFDHTRALFAELLDRSETLTRHALAEIPNGTYHYVDFLDNDGIELDTPVRIEIAVTIQDGTMHCDFEGTGPQTKGPFNAVPSGSQAAAYFAVRALTDPTIATNGGCFRPVTLHLPKGTLVNPVEPAPVNSRTATIKRITSVIIGALKNAMPHKVPADGSSELHVLMFGGQWASGKRFVVGEFTAGGSGGGPRKDGVDVIETDGSNCMNLPVEALELEAPIRVHRMALRPDSGGAGRFRGGLGCVREFEFLEGEVVLTHRGERHFHPAQGSQDGGDGACSVSVIARGDGSKEVVRSKLLTTVQAGDRLVVKTAGGGGYGDPRERAREMVVEDVRNGKVSEAAAREVYGVE</sequence>
<dbReference type="HOGENOM" id="CLU_020413_1_0_7"/>
<reference evidence="2 3" key="1">
    <citation type="journal article" date="2014" name="Nature">
        <title>An environmental bacterial taxon with a large and distinct metabolic repertoire.</title>
        <authorList>
            <person name="Wilson M.C."/>
            <person name="Mori T."/>
            <person name="Ruckert C."/>
            <person name="Uria A.R."/>
            <person name="Helf M.J."/>
            <person name="Takada K."/>
            <person name="Gernert C."/>
            <person name="Steffens U.A."/>
            <person name="Heycke N."/>
            <person name="Schmitt S."/>
            <person name="Rinke C."/>
            <person name="Helfrich E.J."/>
            <person name="Brachmann A.O."/>
            <person name="Gurgui C."/>
            <person name="Wakimoto T."/>
            <person name="Kracht M."/>
            <person name="Crusemann M."/>
            <person name="Hentschel U."/>
            <person name="Abe I."/>
            <person name="Matsunaga S."/>
            <person name="Kalinowski J."/>
            <person name="Takeyama H."/>
            <person name="Piel J."/>
        </authorList>
    </citation>
    <scope>NUCLEOTIDE SEQUENCE [LARGE SCALE GENOMIC DNA]</scope>
    <source>
        <strain evidence="3">TSY1</strain>
    </source>
</reference>
<dbReference type="InterPro" id="IPR003692">
    <property type="entry name" value="Hydantoinase_B"/>
</dbReference>
<proteinExistence type="predicted"/>
<dbReference type="GO" id="GO:0006749">
    <property type="term" value="P:glutathione metabolic process"/>
    <property type="evidence" value="ECO:0007669"/>
    <property type="project" value="TreeGrafter"/>
</dbReference>
<dbReference type="AlphaFoldDB" id="W4L9J7"/>
<dbReference type="Proteomes" id="UP000019141">
    <property type="component" value="Unassembled WGS sequence"/>
</dbReference>
<comment type="caution">
    <text evidence="2">The sequence shown here is derived from an EMBL/GenBank/DDBJ whole genome shotgun (WGS) entry which is preliminary data.</text>
</comment>
<evidence type="ECO:0000259" key="1">
    <source>
        <dbReference type="Pfam" id="PF02538"/>
    </source>
</evidence>
<dbReference type="PANTHER" id="PTHR11365">
    <property type="entry name" value="5-OXOPROLINASE RELATED"/>
    <property type="match status" value="1"/>
</dbReference>
<dbReference type="InterPro" id="IPR045079">
    <property type="entry name" value="Oxoprolinase-like"/>
</dbReference>
<dbReference type="Pfam" id="PF02538">
    <property type="entry name" value="Hydantoinase_B"/>
    <property type="match status" value="1"/>
</dbReference>
<dbReference type="PATRIC" id="fig|1429438.4.peg.6460"/>
<organism evidence="2 3">
    <name type="scientific">Entotheonella factor</name>
    <dbReference type="NCBI Taxonomy" id="1429438"/>
    <lineage>
        <taxon>Bacteria</taxon>
        <taxon>Pseudomonadati</taxon>
        <taxon>Nitrospinota/Tectimicrobiota group</taxon>
        <taxon>Candidatus Tectimicrobiota</taxon>
        <taxon>Candidatus Entotheonellia</taxon>
        <taxon>Candidatus Entotheonellales</taxon>
        <taxon>Candidatus Entotheonellaceae</taxon>
        <taxon>Candidatus Entotheonella</taxon>
    </lineage>
</organism>
<dbReference type="GO" id="GO:0017168">
    <property type="term" value="F:5-oxoprolinase (ATP-hydrolyzing) activity"/>
    <property type="evidence" value="ECO:0007669"/>
    <property type="project" value="TreeGrafter"/>
</dbReference>
<gene>
    <name evidence="2" type="ORF">ETSY1_34230</name>
</gene>
<name>W4L9J7_ENTF1</name>
<dbReference type="GO" id="GO:0005829">
    <property type="term" value="C:cytosol"/>
    <property type="evidence" value="ECO:0007669"/>
    <property type="project" value="TreeGrafter"/>
</dbReference>
<keyword evidence="3" id="KW-1185">Reference proteome</keyword>
<feature type="domain" description="Hydantoinase B/oxoprolinase" evidence="1">
    <location>
        <begin position="11"/>
        <end position="531"/>
    </location>
</feature>